<evidence type="ECO:0000256" key="8">
    <source>
        <dbReference type="SAM" id="MobiDB-lite"/>
    </source>
</evidence>
<dbReference type="RefSeq" id="WP_152209372.1">
    <property type="nucleotide sequence ID" value="NZ_WBVS01000003.1"/>
</dbReference>
<dbReference type="EMBL" id="WBVS01000003">
    <property type="protein sequence ID" value="KAB7788455.1"/>
    <property type="molecule type" value="Genomic_DNA"/>
</dbReference>
<evidence type="ECO:0000256" key="2">
    <source>
        <dbReference type="ARBA" id="ARBA00022692"/>
    </source>
</evidence>
<dbReference type="GO" id="GO:0071555">
    <property type="term" value="P:cell wall organization"/>
    <property type="evidence" value="ECO:0007669"/>
    <property type="project" value="UniProtKB-KW"/>
</dbReference>
<dbReference type="PANTHER" id="PTHR30518:SF2">
    <property type="entry name" value="ENDOLYTIC MUREIN TRANSGLYCOSYLASE"/>
    <property type="match status" value="1"/>
</dbReference>
<evidence type="ECO:0000256" key="1">
    <source>
        <dbReference type="ARBA" id="ARBA00022475"/>
    </source>
</evidence>
<evidence type="ECO:0000256" key="6">
    <source>
        <dbReference type="ARBA" id="ARBA00023316"/>
    </source>
</evidence>
<keyword evidence="3 7" id="KW-1133">Transmembrane helix</keyword>
<comment type="similarity">
    <text evidence="7">Belongs to the transglycosylase MltG family.</text>
</comment>
<keyword evidence="6 7" id="KW-0961">Cell wall biogenesis/degradation</keyword>
<accession>A0A6I1GA87</accession>
<reference evidence="9 10" key="1">
    <citation type="submission" date="2019-09" db="EMBL/GenBank/DDBJ databases">
        <title>Characterization of the phylogenetic diversity of two novel species belonging to the genus Bifidobacterium: Bifidobacterium cebidarum sp. nov. and Bifidobacterium leontopitheci sp. nov.</title>
        <authorList>
            <person name="Lugli G.A."/>
            <person name="Duranti S."/>
            <person name="Milani C."/>
            <person name="Turroni F."/>
            <person name="Ventura M."/>
        </authorList>
    </citation>
    <scope>NUCLEOTIDE SEQUENCE [LARGE SCALE GENOMIC DNA]</scope>
    <source>
        <strain evidence="9 10">LMG 31469</strain>
    </source>
</reference>
<feature type="transmembrane region" description="Helical" evidence="7">
    <location>
        <begin position="51"/>
        <end position="72"/>
    </location>
</feature>
<keyword evidence="2 7" id="KW-0812">Transmembrane</keyword>
<name>A0A6I1GA87_9BIFI</name>
<comment type="subcellular location">
    <subcellularLocation>
        <location evidence="7">Cell membrane</location>
        <topology evidence="7">Single-pass membrane protein</topology>
    </subcellularLocation>
</comment>
<keyword evidence="10" id="KW-1185">Reference proteome</keyword>
<dbReference type="Proteomes" id="UP000468413">
    <property type="component" value="Unassembled WGS sequence"/>
</dbReference>
<dbReference type="EC" id="4.2.2.29" evidence="7"/>
<evidence type="ECO:0000256" key="7">
    <source>
        <dbReference type="HAMAP-Rule" id="MF_02065"/>
    </source>
</evidence>
<evidence type="ECO:0000256" key="4">
    <source>
        <dbReference type="ARBA" id="ARBA00023136"/>
    </source>
</evidence>
<dbReference type="Gene3D" id="3.30.160.60">
    <property type="entry name" value="Classic Zinc Finger"/>
    <property type="match status" value="1"/>
</dbReference>
<dbReference type="PANTHER" id="PTHR30518">
    <property type="entry name" value="ENDOLYTIC MUREIN TRANSGLYCOSYLASE"/>
    <property type="match status" value="1"/>
</dbReference>
<comment type="catalytic activity">
    <reaction evidence="7">
        <text>a peptidoglycan chain = a peptidoglycan chain with N-acetyl-1,6-anhydromuramyl-[peptide] at the reducing end + a peptidoglycan chain with N-acetylglucosamine at the non-reducing end.</text>
        <dbReference type="EC" id="4.2.2.29"/>
    </reaction>
</comment>
<comment type="function">
    <text evidence="7">Functions as a peptidoglycan terminase that cleaves nascent peptidoglycan strands endolytically to terminate their elongation.</text>
</comment>
<evidence type="ECO:0000256" key="5">
    <source>
        <dbReference type="ARBA" id="ARBA00023239"/>
    </source>
</evidence>
<evidence type="ECO:0000256" key="3">
    <source>
        <dbReference type="ARBA" id="ARBA00022989"/>
    </source>
</evidence>
<dbReference type="Gene3D" id="3.30.1490.480">
    <property type="entry name" value="Endolytic murein transglycosylase"/>
    <property type="match status" value="1"/>
</dbReference>
<protein>
    <recommendedName>
        <fullName evidence="7">Endolytic murein transglycosylase</fullName>
        <ecNumber evidence="7">4.2.2.29</ecNumber>
    </recommendedName>
    <alternativeName>
        <fullName evidence="7">Peptidoglycan lytic transglycosylase</fullName>
    </alternativeName>
    <alternativeName>
        <fullName evidence="7">Peptidoglycan polymerization terminase</fullName>
    </alternativeName>
</protein>
<keyword evidence="1 7" id="KW-1003">Cell membrane</keyword>
<feature type="region of interest" description="Disordered" evidence="8">
    <location>
        <begin position="16"/>
        <end position="47"/>
    </location>
</feature>
<organism evidence="9 10">
    <name type="scientific">Bifidobacterium cebidarum</name>
    <dbReference type="NCBI Taxonomy" id="2650773"/>
    <lineage>
        <taxon>Bacteria</taxon>
        <taxon>Bacillati</taxon>
        <taxon>Actinomycetota</taxon>
        <taxon>Actinomycetes</taxon>
        <taxon>Bifidobacteriales</taxon>
        <taxon>Bifidobacteriaceae</taxon>
        <taxon>Bifidobacterium</taxon>
    </lineage>
</organism>
<gene>
    <name evidence="7" type="primary">mltG</name>
    <name evidence="9" type="ORF">F7D08_0734</name>
</gene>
<dbReference type="GO" id="GO:0005886">
    <property type="term" value="C:plasma membrane"/>
    <property type="evidence" value="ECO:0007669"/>
    <property type="project" value="UniProtKB-SubCell"/>
</dbReference>
<keyword evidence="4 7" id="KW-0472">Membrane</keyword>
<dbReference type="GO" id="GO:0009252">
    <property type="term" value="P:peptidoglycan biosynthetic process"/>
    <property type="evidence" value="ECO:0007669"/>
    <property type="project" value="UniProtKB-UniRule"/>
</dbReference>
<evidence type="ECO:0000313" key="10">
    <source>
        <dbReference type="Proteomes" id="UP000468413"/>
    </source>
</evidence>
<evidence type="ECO:0000313" key="9">
    <source>
        <dbReference type="EMBL" id="KAB7788455.1"/>
    </source>
</evidence>
<dbReference type="GO" id="GO:0008932">
    <property type="term" value="F:lytic endotransglycosylase activity"/>
    <property type="evidence" value="ECO:0007669"/>
    <property type="project" value="UniProtKB-UniRule"/>
</dbReference>
<feature type="site" description="Important for catalytic activity" evidence="7">
    <location>
        <position position="272"/>
    </location>
</feature>
<dbReference type="InterPro" id="IPR003770">
    <property type="entry name" value="MLTG-like"/>
</dbReference>
<dbReference type="CDD" id="cd08010">
    <property type="entry name" value="MltG_like"/>
    <property type="match status" value="1"/>
</dbReference>
<dbReference type="NCBIfam" id="TIGR00247">
    <property type="entry name" value="endolytic transglycosylase MltG"/>
    <property type="match status" value="1"/>
</dbReference>
<feature type="compositionally biased region" description="Basic residues" evidence="8">
    <location>
        <begin position="33"/>
        <end position="47"/>
    </location>
</feature>
<dbReference type="AlphaFoldDB" id="A0A6I1GA87"/>
<dbReference type="HAMAP" id="MF_02065">
    <property type="entry name" value="MltG"/>
    <property type="match status" value="1"/>
</dbReference>
<sequence length="394" mass="42326">MSDNIHDFFDENTHWVEQGTGSLTGGGVPPKPPRSRREMRKRRKQRKQRRFGAIIAAIVAVAVIIGGGYFAISKLHAIRDSQSQANTALEDYPGPGYGEVTFTVSEGQGAVEISKGLLKAEVIKSTDAFTSLVSANDSKLYPGTFTLKKHMAASDALAILTDSSKAAGFLEVRPGERLSAVIADAAALSGIAQSDFETIISNKGDGILPAEANGSFEGWLEPGTYNVKGMGSASDILKDMVDKRIAKLEELGVPSGADRERVMIIASIAEAEVNKADYYGKVTRVIENRLAQGMSLGMDSTVAYGNNVQPADVTTAMLQDESNPYNTYKIAGLPPTPISNPGDNAIQAAMNPESGDWLYFCTVNLDTGETKFATTAEEHDKNVAELRQWQAENQ</sequence>
<proteinExistence type="inferred from homology"/>
<comment type="caution">
    <text evidence="9">The sequence shown here is derived from an EMBL/GenBank/DDBJ whole genome shotgun (WGS) entry which is preliminary data.</text>
</comment>
<dbReference type="Pfam" id="PF02618">
    <property type="entry name" value="YceG"/>
    <property type="match status" value="1"/>
</dbReference>
<keyword evidence="5 7" id="KW-0456">Lyase</keyword>